<dbReference type="AlphaFoldDB" id="A0A6J6ZJW7"/>
<sequence length="170" mass="18180">MLAGTRGRVARGAGGHPRGRNDPAGDGARTARQRDEGVALQRQPGGAPAWHLAGHPALPRQEVQPAAGLSQRGANHAYAHCSPRQGRCRRAAGRVRQGLNRRPARLAGCSRTGRPSRAGCRSPWGISPRWVWGISPTFISFPFARALRCASVGCVRARPAGLRGNFPFRS</sequence>
<name>A0A6J6ZJW7_9ZZZZ</name>
<evidence type="ECO:0000256" key="1">
    <source>
        <dbReference type="SAM" id="MobiDB-lite"/>
    </source>
</evidence>
<gene>
    <name evidence="2" type="ORF">UFOPK3124_00956</name>
</gene>
<proteinExistence type="predicted"/>
<accession>A0A6J6ZJW7</accession>
<feature type="compositionally biased region" description="Low complexity" evidence="1">
    <location>
        <begin position="1"/>
        <end position="11"/>
    </location>
</feature>
<evidence type="ECO:0000313" key="2">
    <source>
        <dbReference type="EMBL" id="CAB4819378.1"/>
    </source>
</evidence>
<dbReference type="EMBL" id="CAFAAY010000080">
    <property type="protein sequence ID" value="CAB4819378.1"/>
    <property type="molecule type" value="Genomic_DNA"/>
</dbReference>
<organism evidence="2">
    <name type="scientific">freshwater metagenome</name>
    <dbReference type="NCBI Taxonomy" id="449393"/>
    <lineage>
        <taxon>unclassified sequences</taxon>
        <taxon>metagenomes</taxon>
        <taxon>ecological metagenomes</taxon>
    </lineage>
</organism>
<feature type="region of interest" description="Disordered" evidence="1">
    <location>
        <begin position="1"/>
        <end position="53"/>
    </location>
</feature>
<protein>
    <submittedName>
        <fullName evidence="2">Unannotated protein</fullName>
    </submittedName>
</protein>
<reference evidence="2" key="1">
    <citation type="submission" date="2020-05" db="EMBL/GenBank/DDBJ databases">
        <authorList>
            <person name="Chiriac C."/>
            <person name="Salcher M."/>
            <person name="Ghai R."/>
            <person name="Kavagutti S V."/>
        </authorList>
    </citation>
    <scope>NUCLEOTIDE SEQUENCE</scope>
</reference>